<dbReference type="InterPro" id="IPR000326">
    <property type="entry name" value="PAP2/HPO"/>
</dbReference>
<evidence type="ECO:0000313" key="4">
    <source>
        <dbReference type="Proteomes" id="UP000679220"/>
    </source>
</evidence>
<accession>A0A941IZ67</accession>
<feature type="transmembrane region" description="Helical" evidence="1">
    <location>
        <begin position="55"/>
        <end position="77"/>
    </location>
</feature>
<dbReference type="PANTHER" id="PTHR14969:SF13">
    <property type="entry name" value="AT30094P"/>
    <property type="match status" value="1"/>
</dbReference>
<comment type="caution">
    <text evidence="3">The sequence shown here is derived from an EMBL/GenBank/DDBJ whole genome shotgun (WGS) entry which is preliminary data.</text>
</comment>
<evidence type="ECO:0000259" key="2">
    <source>
        <dbReference type="SMART" id="SM00014"/>
    </source>
</evidence>
<proteinExistence type="predicted"/>
<dbReference type="Proteomes" id="UP000679220">
    <property type="component" value="Unassembled WGS sequence"/>
</dbReference>
<dbReference type="InterPro" id="IPR036938">
    <property type="entry name" value="PAP2/HPO_sf"/>
</dbReference>
<name>A0A941IZ67_9BACT</name>
<dbReference type="Gene3D" id="1.20.144.10">
    <property type="entry name" value="Phosphatidic acid phosphatase type 2/haloperoxidase"/>
    <property type="match status" value="1"/>
</dbReference>
<dbReference type="SUPFAM" id="SSF48317">
    <property type="entry name" value="Acid phosphatase/Vanadium-dependent haloperoxidase"/>
    <property type="match status" value="1"/>
</dbReference>
<sequence>MQSLIELDKELLLFLNSFHNGYWDNFFWMFTSKEVWLPLYLVIAYVIFKNHGARGLVTMLAVAVLIVLCDQISSNVFKSGFERLRPSHDEELKYLVHLINGKRGGLYGFVSSHATNSFGLAMFTSLLFRNKAYTLFIFLWATVNAYSRIYMGVHFSGDIIGGFLLGIILGRIVYGLYLRVIPRFVVISHHNKRLLKSGLAESFGTDARLIFFTIIIMTGTLLTAAKVMLKITG</sequence>
<dbReference type="AlphaFoldDB" id="A0A941IZ67"/>
<dbReference type="EMBL" id="JAGTAR010000037">
    <property type="protein sequence ID" value="MBR8537675.1"/>
    <property type="molecule type" value="Genomic_DNA"/>
</dbReference>
<keyword evidence="1" id="KW-0812">Transmembrane</keyword>
<organism evidence="3 4">
    <name type="scientific">Carboxylicivirga sediminis</name>
    <dbReference type="NCBI Taxonomy" id="2006564"/>
    <lineage>
        <taxon>Bacteria</taxon>
        <taxon>Pseudomonadati</taxon>
        <taxon>Bacteroidota</taxon>
        <taxon>Bacteroidia</taxon>
        <taxon>Marinilabiliales</taxon>
        <taxon>Marinilabiliaceae</taxon>
        <taxon>Carboxylicivirga</taxon>
    </lineage>
</organism>
<reference evidence="3" key="2">
    <citation type="submission" date="2021-04" db="EMBL/GenBank/DDBJ databases">
        <authorList>
            <person name="Zhang T."/>
            <person name="Zhang Y."/>
            <person name="Lu D."/>
            <person name="Zuo D."/>
            <person name="Du Z."/>
        </authorList>
    </citation>
    <scope>NUCLEOTIDE SEQUENCE</scope>
    <source>
        <strain evidence="3">JR1</strain>
    </source>
</reference>
<evidence type="ECO:0000256" key="1">
    <source>
        <dbReference type="SAM" id="Phobius"/>
    </source>
</evidence>
<keyword evidence="1" id="KW-0472">Membrane</keyword>
<dbReference type="SMART" id="SM00014">
    <property type="entry name" value="acidPPc"/>
    <property type="match status" value="1"/>
</dbReference>
<feature type="transmembrane region" description="Helical" evidence="1">
    <location>
        <begin position="26"/>
        <end position="48"/>
    </location>
</feature>
<feature type="transmembrane region" description="Helical" evidence="1">
    <location>
        <begin position="159"/>
        <end position="186"/>
    </location>
</feature>
<keyword evidence="4" id="KW-1185">Reference proteome</keyword>
<feature type="domain" description="Phosphatidic acid phosphatase type 2/haloperoxidase" evidence="2">
    <location>
        <begin position="58"/>
        <end position="174"/>
    </location>
</feature>
<feature type="transmembrane region" description="Helical" evidence="1">
    <location>
        <begin position="207"/>
        <end position="229"/>
    </location>
</feature>
<evidence type="ECO:0000313" key="3">
    <source>
        <dbReference type="EMBL" id="MBR8537675.1"/>
    </source>
</evidence>
<reference evidence="3" key="1">
    <citation type="journal article" date="2018" name="Int. J. Syst. Evol. Microbiol.">
        <title>Carboxylicivirga sediminis sp. nov., isolated from coastal sediment.</title>
        <authorList>
            <person name="Wang F.Q."/>
            <person name="Ren L.H."/>
            <person name="Zou R.J."/>
            <person name="Sun Y.Z."/>
            <person name="Liu X.J."/>
            <person name="Jiang F."/>
            <person name="Liu L.J."/>
        </authorList>
    </citation>
    <scope>NUCLEOTIDE SEQUENCE</scope>
    <source>
        <strain evidence="3">JR1</strain>
    </source>
</reference>
<dbReference type="PANTHER" id="PTHR14969">
    <property type="entry name" value="SPHINGOSINE-1-PHOSPHATE PHOSPHOHYDROLASE"/>
    <property type="match status" value="1"/>
</dbReference>
<gene>
    <name evidence="3" type="ORF">KDU71_19045</name>
</gene>
<keyword evidence="1" id="KW-1133">Transmembrane helix</keyword>
<dbReference type="Pfam" id="PF01569">
    <property type="entry name" value="PAP2"/>
    <property type="match status" value="1"/>
</dbReference>
<protein>
    <submittedName>
        <fullName evidence="3">Phosphatase PAP2 family protein</fullName>
    </submittedName>
</protein>
<dbReference type="CDD" id="cd03395">
    <property type="entry name" value="PAP2_like_4"/>
    <property type="match status" value="1"/>
</dbReference>